<gene>
    <name evidence="2" type="ORF">Q75_04885</name>
</gene>
<feature type="transmembrane region" description="Helical" evidence="1">
    <location>
        <begin position="31"/>
        <end position="52"/>
    </location>
</feature>
<keyword evidence="1" id="KW-0472">Membrane</keyword>
<dbReference type="PATRIC" id="fig|1150625.3.peg.1025"/>
<accession>A0A147KAC0</accession>
<dbReference type="AlphaFoldDB" id="A0A147KAC0"/>
<dbReference type="Proteomes" id="UP000074108">
    <property type="component" value="Unassembled WGS sequence"/>
</dbReference>
<feature type="transmembrane region" description="Helical" evidence="1">
    <location>
        <begin position="64"/>
        <end position="83"/>
    </location>
</feature>
<reference evidence="2 3" key="1">
    <citation type="journal article" date="2016" name="Front. Microbiol.">
        <title>Microevolution Analysis of Bacillus coahuilensis Unveils Differences in Phosphorus Acquisition Strategies and Their Regulation.</title>
        <authorList>
            <person name="Gomez-Lunar Z."/>
            <person name="Hernandez-Gonzalez I."/>
            <person name="Rodriguez-Torres M.D."/>
            <person name="Souza V."/>
            <person name="Olmedo-Alvarez G."/>
        </authorList>
    </citation>
    <scope>NUCLEOTIDE SEQUENCE [LARGE SCALE GENOMIC DNA]</scope>
    <source>
        <strain evidence="3">p1.1.43</strain>
    </source>
</reference>
<protein>
    <recommendedName>
        <fullName evidence="4">Permease</fullName>
    </recommendedName>
</protein>
<evidence type="ECO:0000256" key="1">
    <source>
        <dbReference type="SAM" id="Phobius"/>
    </source>
</evidence>
<proteinExistence type="predicted"/>
<name>A0A147KAC0_9BACI</name>
<dbReference type="OrthoDB" id="1683771at2"/>
<evidence type="ECO:0000313" key="2">
    <source>
        <dbReference type="EMBL" id="KUP07570.1"/>
    </source>
</evidence>
<keyword evidence="3" id="KW-1185">Reference proteome</keyword>
<evidence type="ECO:0008006" key="4">
    <source>
        <dbReference type="Google" id="ProtNLM"/>
    </source>
</evidence>
<dbReference type="RefSeq" id="WP_153007652.1">
    <property type="nucleotide sequence ID" value="NZ_LDYG01000021.1"/>
</dbReference>
<evidence type="ECO:0000313" key="3">
    <source>
        <dbReference type="Proteomes" id="UP000074108"/>
    </source>
</evidence>
<organism evidence="2 3">
    <name type="scientific">Bacillus coahuilensis p1.1.43</name>
    <dbReference type="NCBI Taxonomy" id="1150625"/>
    <lineage>
        <taxon>Bacteria</taxon>
        <taxon>Bacillati</taxon>
        <taxon>Bacillota</taxon>
        <taxon>Bacilli</taxon>
        <taxon>Bacillales</taxon>
        <taxon>Bacillaceae</taxon>
        <taxon>Bacillus</taxon>
    </lineage>
</organism>
<feature type="transmembrane region" description="Helical" evidence="1">
    <location>
        <begin position="120"/>
        <end position="140"/>
    </location>
</feature>
<comment type="caution">
    <text evidence="2">The sequence shown here is derived from an EMBL/GenBank/DDBJ whole genome shotgun (WGS) entry which is preliminary data.</text>
</comment>
<dbReference type="EMBL" id="LDYG01000021">
    <property type="protein sequence ID" value="KUP07570.1"/>
    <property type="molecule type" value="Genomic_DNA"/>
</dbReference>
<keyword evidence="1" id="KW-0812">Transmembrane</keyword>
<sequence length="154" mass="18228">MNKANTIRVFLLLSSWLTLFAYPKHSLKKFFPVTSLTSLLVIGMCTLAWPFNWWRSEGGKWTKLVNDGSFIFGPFFAGTLWIFHVTYGSVKWFIVINTMMDWLFAYPLNALFQKLKLYRLIHFSSLKIFCTFMLFSFLIYPLQIVVENRKRSRI</sequence>
<keyword evidence="1" id="KW-1133">Transmembrane helix</keyword>